<protein>
    <submittedName>
        <fullName evidence="1">Uncharacterized protein</fullName>
    </submittedName>
</protein>
<dbReference type="EMBL" id="CADCXU010017137">
    <property type="protein sequence ID" value="CAB0006043.1"/>
    <property type="molecule type" value="Genomic_DNA"/>
</dbReference>
<name>A0A6H5GRK8_9HEMI</name>
<gene>
    <name evidence="1" type="ORF">NTEN_LOCUS11520</name>
</gene>
<evidence type="ECO:0000313" key="2">
    <source>
        <dbReference type="Proteomes" id="UP000479000"/>
    </source>
</evidence>
<evidence type="ECO:0000313" key="1">
    <source>
        <dbReference type="EMBL" id="CAB0006043.1"/>
    </source>
</evidence>
<reference evidence="1 2" key="1">
    <citation type="submission" date="2020-02" db="EMBL/GenBank/DDBJ databases">
        <authorList>
            <person name="Ferguson B K."/>
        </authorList>
    </citation>
    <scope>NUCLEOTIDE SEQUENCE [LARGE SCALE GENOMIC DNA]</scope>
</reference>
<proteinExistence type="predicted"/>
<sequence length="129" mass="14585">AFWSRILIPLPRIGSAQYRNAKLQPRVRNLQSRNDGEKWCLKTDPTKQIAESRSMLIQNNSKPVEEENCYEYHTLDVGGILSLVNASINGTDTIDFSRVKYSPLVPRPPGRTGMTRSASGFFHRHLASI</sequence>
<dbReference type="AlphaFoldDB" id="A0A6H5GRK8"/>
<keyword evidence="2" id="KW-1185">Reference proteome</keyword>
<feature type="non-terminal residue" evidence="1">
    <location>
        <position position="1"/>
    </location>
</feature>
<dbReference type="Proteomes" id="UP000479000">
    <property type="component" value="Unassembled WGS sequence"/>
</dbReference>
<accession>A0A6H5GRK8</accession>
<organism evidence="1 2">
    <name type="scientific">Nesidiocoris tenuis</name>
    <dbReference type="NCBI Taxonomy" id="355587"/>
    <lineage>
        <taxon>Eukaryota</taxon>
        <taxon>Metazoa</taxon>
        <taxon>Ecdysozoa</taxon>
        <taxon>Arthropoda</taxon>
        <taxon>Hexapoda</taxon>
        <taxon>Insecta</taxon>
        <taxon>Pterygota</taxon>
        <taxon>Neoptera</taxon>
        <taxon>Paraneoptera</taxon>
        <taxon>Hemiptera</taxon>
        <taxon>Heteroptera</taxon>
        <taxon>Panheteroptera</taxon>
        <taxon>Cimicomorpha</taxon>
        <taxon>Miridae</taxon>
        <taxon>Dicyphina</taxon>
        <taxon>Nesidiocoris</taxon>
    </lineage>
</organism>